<organism evidence="2 3">
    <name type="scientific">Acerihabitans arboris</name>
    <dbReference type="NCBI Taxonomy" id="2691583"/>
    <lineage>
        <taxon>Bacteria</taxon>
        <taxon>Pseudomonadati</taxon>
        <taxon>Pseudomonadota</taxon>
        <taxon>Gammaproteobacteria</taxon>
        <taxon>Enterobacterales</taxon>
        <taxon>Pectobacteriaceae</taxon>
        <taxon>Acerihabitans</taxon>
    </lineage>
</organism>
<dbReference type="Proteomes" id="UP000461443">
    <property type="component" value="Unassembled WGS sequence"/>
</dbReference>
<evidence type="ECO:0000313" key="3">
    <source>
        <dbReference type="Proteomes" id="UP000461443"/>
    </source>
</evidence>
<dbReference type="InterPro" id="IPR037407">
    <property type="entry name" value="MLP_fam"/>
</dbReference>
<dbReference type="PANTHER" id="PTHR38444">
    <property type="entry name" value="ENTEROBACTIN BIOSYNTHESIS PROTEIN YBDZ"/>
    <property type="match status" value="1"/>
</dbReference>
<accession>A0A845SKC0</accession>
<name>A0A845SKC0_9GAMM</name>
<dbReference type="Gene3D" id="3.90.820.10">
    <property type="entry name" value="Structural Genomics, Unknown Function 30-nov-00 1gh9 Mol_id"/>
    <property type="match status" value="1"/>
</dbReference>
<evidence type="ECO:0000313" key="2">
    <source>
        <dbReference type="EMBL" id="NDL63832.1"/>
    </source>
</evidence>
<dbReference type="GO" id="GO:0019290">
    <property type="term" value="P:siderophore biosynthetic process"/>
    <property type="evidence" value="ECO:0007669"/>
    <property type="project" value="TreeGrafter"/>
</dbReference>
<proteinExistence type="predicted"/>
<reference evidence="2 3" key="1">
    <citation type="submission" date="2019-12" db="EMBL/GenBank/DDBJ databases">
        <authorList>
            <person name="Lee S.D."/>
        </authorList>
    </citation>
    <scope>NUCLEOTIDE SEQUENCE [LARGE SCALE GENOMIC DNA]</scope>
    <source>
        <strain evidence="2 3">SAP-6</strain>
    </source>
</reference>
<dbReference type="AlphaFoldDB" id="A0A845SKC0"/>
<evidence type="ECO:0000259" key="1">
    <source>
        <dbReference type="SMART" id="SM00923"/>
    </source>
</evidence>
<dbReference type="InterPro" id="IPR005153">
    <property type="entry name" value="MbtH-like_dom"/>
</dbReference>
<dbReference type="SUPFAM" id="SSF160582">
    <property type="entry name" value="MbtH-like"/>
    <property type="match status" value="1"/>
</dbReference>
<dbReference type="SMART" id="SM00923">
    <property type="entry name" value="MbtH"/>
    <property type="match status" value="1"/>
</dbReference>
<sequence>MEQLNPFDDPLQDCLVLRNQQSQYSLWPDFSPVPRGWAPVFGPAPRAECGRWLETHWTDMRPAALRGA</sequence>
<dbReference type="EMBL" id="WUBS01000009">
    <property type="protein sequence ID" value="NDL63832.1"/>
    <property type="molecule type" value="Genomic_DNA"/>
</dbReference>
<dbReference type="GO" id="GO:0005829">
    <property type="term" value="C:cytosol"/>
    <property type="evidence" value="ECO:0007669"/>
    <property type="project" value="TreeGrafter"/>
</dbReference>
<comment type="caution">
    <text evidence="2">The sequence shown here is derived from an EMBL/GenBank/DDBJ whole genome shotgun (WGS) entry which is preliminary data.</text>
</comment>
<gene>
    <name evidence="2" type="ORF">GRH90_13875</name>
</gene>
<feature type="domain" description="MbtH-like" evidence="1">
    <location>
        <begin position="5"/>
        <end position="55"/>
    </location>
</feature>
<dbReference type="InterPro" id="IPR038020">
    <property type="entry name" value="MbtH-like_sf"/>
</dbReference>
<dbReference type="PANTHER" id="PTHR38444:SF1">
    <property type="entry name" value="ENTEROBACTIN BIOSYNTHESIS PROTEIN YBDZ"/>
    <property type="match status" value="1"/>
</dbReference>
<reference evidence="2 3" key="2">
    <citation type="submission" date="2020-02" db="EMBL/GenBank/DDBJ databases">
        <title>The new genus of Enterobacteriales.</title>
        <authorList>
            <person name="Kim I.S."/>
        </authorList>
    </citation>
    <scope>NUCLEOTIDE SEQUENCE [LARGE SCALE GENOMIC DNA]</scope>
    <source>
        <strain evidence="2 3">SAP-6</strain>
    </source>
</reference>
<dbReference type="RefSeq" id="WP_162366548.1">
    <property type="nucleotide sequence ID" value="NZ_WUBS01000009.1"/>
</dbReference>
<keyword evidence="3" id="KW-1185">Reference proteome</keyword>
<dbReference type="Pfam" id="PF03621">
    <property type="entry name" value="MbtH"/>
    <property type="match status" value="1"/>
</dbReference>
<protein>
    <submittedName>
        <fullName evidence="2">MbtH family NRPS accessory protein</fullName>
    </submittedName>
</protein>